<evidence type="ECO:0000313" key="3">
    <source>
        <dbReference type="Proteomes" id="UP000612362"/>
    </source>
</evidence>
<name>A0A8J3HUG6_9CHLR</name>
<keyword evidence="3" id="KW-1185">Reference proteome</keyword>
<comment type="caution">
    <text evidence="2">The sequence shown here is derived from an EMBL/GenBank/DDBJ whole genome shotgun (WGS) entry which is preliminary data.</text>
</comment>
<dbReference type="AlphaFoldDB" id="A0A8J3HUG6"/>
<protein>
    <submittedName>
        <fullName evidence="2">Uncharacterized protein</fullName>
    </submittedName>
</protein>
<dbReference type="Proteomes" id="UP000612362">
    <property type="component" value="Unassembled WGS sequence"/>
</dbReference>
<dbReference type="EMBL" id="BNJF01000001">
    <property type="protein sequence ID" value="GHO43979.1"/>
    <property type="molecule type" value="Genomic_DNA"/>
</dbReference>
<evidence type="ECO:0000313" key="2">
    <source>
        <dbReference type="EMBL" id="GHO43979.1"/>
    </source>
</evidence>
<gene>
    <name evidence="2" type="ORF">KSX_21420</name>
</gene>
<feature type="region of interest" description="Disordered" evidence="1">
    <location>
        <begin position="15"/>
        <end position="40"/>
    </location>
</feature>
<accession>A0A8J3HUG6</accession>
<proteinExistence type="predicted"/>
<sequence length="75" mass="8357">MCGVCGTLLMEQAMQTPATTGKHSRRAQHELSATPRRTKPITTSATVTQLVLELQEREPGLPSTQRRIKKTLPMR</sequence>
<evidence type="ECO:0000256" key="1">
    <source>
        <dbReference type="SAM" id="MobiDB-lite"/>
    </source>
</evidence>
<organism evidence="2 3">
    <name type="scientific">Ktedonospora formicarum</name>
    <dbReference type="NCBI Taxonomy" id="2778364"/>
    <lineage>
        <taxon>Bacteria</taxon>
        <taxon>Bacillati</taxon>
        <taxon>Chloroflexota</taxon>
        <taxon>Ktedonobacteria</taxon>
        <taxon>Ktedonobacterales</taxon>
        <taxon>Ktedonobacteraceae</taxon>
        <taxon>Ktedonospora</taxon>
    </lineage>
</organism>
<reference evidence="2" key="1">
    <citation type="submission" date="2020-10" db="EMBL/GenBank/DDBJ databases">
        <title>Taxonomic study of unclassified bacteria belonging to the class Ktedonobacteria.</title>
        <authorList>
            <person name="Yabe S."/>
            <person name="Wang C.M."/>
            <person name="Zheng Y."/>
            <person name="Sakai Y."/>
            <person name="Cavaletti L."/>
            <person name="Monciardini P."/>
            <person name="Donadio S."/>
        </authorList>
    </citation>
    <scope>NUCLEOTIDE SEQUENCE</scope>
    <source>
        <strain evidence="2">SOSP1-1</strain>
    </source>
</reference>